<evidence type="ECO:0000313" key="1">
    <source>
        <dbReference type="EMBL" id="MED6127362.1"/>
    </source>
</evidence>
<evidence type="ECO:0000313" key="2">
    <source>
        <dbReference type="Proteomes" id="UP001341840"/>
    </source>
</evidence>
<feature type="non-terminal residue" evidence="1">
    <location>
        <position position="1"/>
    </location>
</feature>
<keyword evidence="2" id="KW-1185">Reference proteome</keyword>
<dbReference type="Proteomes" id="UP001341840">
    <property type="component" value="Unassembled WGS sequence"/>
</dbReference>
<dbReference type="EMBL" id="JASCZI010031749">
    <property type="protein sequence ID" value="MED6127362.1"/>
    <property type="molecule type" value="Genomic_DNA"/>
</dbReference>
<name>A0ABU6RTR2_9FABA</name>
<accession>A0ABU6RTR2</accession>
<proteinExistence type="predicted"/>
<sequence>DIIIEKMATRRGGSRSTRATSSFFSLIDSTASPTTSRLERQCDRLHEDVFSDRAHS</sequence>
<reference evidence="1 2" key="1">
    <citation type="journal article" date="2023" name="Plants (Basel)">
        <title>Bridging the Gap: Combining Genomics and Transcriptomics Approaches to Understand Stylosanthes scabra, an Orphan Legume from the Brazilian Caatinga.</title>
        <authorList>
            <person name="Ferreira-Neto J.R.C."/>
            <person name="da Silva M.D."/>
            <person name="Binneck E."/>
            <person name="de Melo N.F."/>
            <person name="da Silva R.H."/>
            <person name="de Melo A.L.T.M."/>
            <person name="Pandolfi V."/>
            <person name="Bustamante F.O."/>
            <person name="Brasileiro-Vidal A.C."/>
            <person name="Benko-Iseppon A.M."/>
        </authorList>
    </citation>
    <scope>NUCLEOTIDE SEQUENCE [LARGE SCALE GENOMIC DNA]</scope>
    <source>
        <tissue evidence="1">Leaves</tissue>
    </source>
</reference>
<organism evidence="1 2">
    <name type="scientific">Stylosanthes scabra</name>
    <dbReference type="NCBI Taxonomy" id="79078"/>
    <lineage>
        <taxon>Eukaryota</taxon>
        <taxon>Viridiplantae</taxon>
        <taxon>Streptophyta</taxon>
        <taxon>Embryophyta</taxon>
        <taxon>Tracheophyta</taxon>
        <taxon>Spermatophyta</taxon>
        <taxon>Magnoliopsida</taxon>
        <taxon>eudicotyledons</taxon>
        <taxon>Gunneridae</taxon>
        <taxon>Pentapetalae</taxon>
        <taxon>rosids</taxon>
        <taxon>fabids</taxon>
        <taxon>Fabales</taxon>
        <taxon>Fabaceae</taxon>
        <taxon>Papilionoideae</taxon>
        <taxon>50 kb inversion clade</taxon>
        <taxon>dalbergioids sensu lato</taxon>
        <taxon>Dalbergieae</taxon>
        <taxon>Pterocarpus clade</taxon>
        <taxon>Stylosanthes</taxon>
    </lineage>
</organism>
<protein>
    <submittedName>
        <fullName evidence="1">Uncharacterized protein</fullName>
    </submittedName>
</protein>
<comment type="caution">
    <text evidence="1">The sequence shown here is derived from an EMBL/GenBank/DDBJ whole genome shotgun (WGS) entry which is preliminary data.</text>
</comment>
<gene>
    <name evidence="1" type="ORF">PIB30_087445</name>
</gene>